<feature type="chain" id="PRO_5012628783" evidence="6">
    <location>
        <begin position="26"/>
        <end position="308"/>
    </location>
</feature>
<keyword evidence="9" id="KW-1185">Reference proteome</keyword>
<dbReference type="PANTHER" id="PTHR30532">
    <property type="entry name" value="IRON III DICITRATE-BINDING PERIPLASMIC PROTEIN"/>
    <property type="match status" value="1"/>
</dbReference>
<comment type="subcellular location">
    <subcellularLocation>
        <location evidence="1">Cell envelope</location>
    </subcellularLocation>
</comment>
<dbReference type="InterPro" id="IPR051313">
    <property type="entry name" value="Bact_iron-sidero_bind"/>
</dbReference>
<dbReference type="InterPro" id="IPR033870">
    <property type="entry name" value="FatB"/>
</dbReference>
<dbReference type="AlphaFoldDB" id="A0A286GDB8"/>
<reference evidence="8 9" key="1">
    <citation type="submission" date="2017-09" db="EMBL/GenBank/DDBJ databases">
        <authorList>
            <person name="Ehlers B."/>
            <person name="Leendertz F.H."/>
        </authorList>
    </citation>
    <scope>NUCLEOTIDE SEQUENCE [LARGE SCALE GENOMIC DNA]</scope>
    <source>
        <strain evidence="8 9">USBA 140</strain>
    </source>
</reference>
<organism evidence="8 9">
    <name type="scientific">Caenispirillum bisanense</name>
    <dbReference type="NCBI Taxonomy" id="414052"/>
    <lineage>
        <taxon>Bacteria</taxon>
        <taxon>Pseudomonadati</taxon>
        <taxon>Pseudomonadota</taxon>
        <taxon>Alphaproteobacteria</taxon>
        <taxon>Rhodospirillales</taxon>
        <taxon>Novispirillaceae</taxon>
        <taxon>Caenispirillum</taxon>
    </lineage>
</organism>
<evidence type="ECO:0000256" key="6">
    <source>
        <dbReference type="SAM" id="SignalP"/>
    </source>
</evidence>
<dbReference type="Gene3D" id="3.40.50.1980">
    <property type="entry name" value="Nitrogenase molybdenum iron protein domain"/>
    <property type="match status" value="2"/>
</dbReference>
<sequence>MLTRRLFTGLAMAVATLAAAGSAVAQDAPTVTIEHAQGKTEVRQNPKRVVVLDLATLDTLDALGVEVIGVPGGVKPERLLKYDADRYTKVGTLFEPDYEAINALDPDLVIVGNRSAAKYKDVSVIAPTIDLTVDQKDFTGSAIATARMLGSLFGKTAEVEQMVGRLNAAMAQSRTIAADAGRGMLVLTTGGKMSAFGPGSRFGVLYDAFGVQAADPDLEVGLHGQAISFEFILDKNPDWLFVLDRDAAIGREGTPAQQFLDNEIVRRTTAWKQGQVVYLKASNWYLLGGSLPALLENVEQVQAALAKS</sequence>
<keyword evidence="4" id="KW-0406">Ion transport</keyword>
<evidence type="ECO:0000256" key="4">
    <source>
        <dbReference type="ARBA" id="ARBA00022496"/>
    </source>
</evidence>
<keyword evidence="3" id="KW-0813">Transport</keyword>
<dbReference type="Proteomes" id="UP000219621">
    <property type="component" value="Unassembled WGS sequence"/>
</dbReference>
<keyword evidence="4" id="KW-0408">Iron</keyword>
<dbReference type="EMBL" id="OCNJ01000003">
    <property type="protein sequence ID" value="SOD93502.1"/>
    <property type="molecule type" value="Genomic_DNA"/>
</dbReference>
<evidence type="ECO:0000256" key="5">
    <source>
        <dbReference type="ARBA" id="ARBA00022729"/>
    </source>
</evidence>
<proteinExistence type="inferred from homology"/>
<evidence type="ECO:0000313" key="9">
    <source>
        <dbReference type="Proteomes" id="UP000219621"/>
    </source>
</evidence>
<evidence type="ECO:0000313" key="8">
    <source>
        <dbReference type="EMBL" id="SOD93502.1"/>
    </source>
</evidence>
<dbReference type="Pfam" id="PF01497">
    <property type="entry name" value="Peripla_BP_2"/>
    <property type="match status" value="1"/>
</dbReference>
<dbReference type="PANTHER" id="PTHR30532:SF28">
    <property type="entry name" value="PETROBACTIN-BINDING PROTEIN YCLQ"/>
    <property type="match status" value="1"/>
</dbReference>
<dbReference type="RefSeq" id="WP_245913404.1">
    <property type="nucleotide sequence ID" value="NZ_OCNJ01000003.1"/>
</dbReference>
<evidence type="ECO:0000256" key="2">
    <source>
        <dbReference type="ARBA" id="ARBA00008814"/>
    </source>
</evidence>
<evidence type="ECO:0000259" key="7">
    <source>
        <dbReference type="PROSITE" id="PS50983"/>
    </source>
</evidence>
<feature type="domain" description="Fe/B12 periplasmic-binding" evidence="7">
    <location>
        <begin position="48"/>
        <end position="308"/>
    </location>
</feature>
<accession>A0A286GDB8</accession>
<evidence type="ECO:0000256" key="1">
    <source>
        <dbReference type="ARBA" id="ARBA00004196"/>
    </source>
</evidence>
<dbReference type="CDD" id="cd01140">
    <property type="entry name" value="FatB"/>
    <property type="match status" value="1"/>
</dbReference>
<dbReference type="PROSITE" id="PS50983">
    <property type="entry name" value="FE_B12_PBP"/>
    <property type="match status" value="1"/>
</dbReference>
<evidence type="ECO:0000256" key="3">
    <source>
        <dbReference type="ARBA" id="ARBA00022448"/>
    </source>
</evidence>
<dbReference type="SUPFAM" id="SSF53807">
    <property type="entry name" value="Helical backbone' metal receptor"/>
    <property type="match status" value="1"/>
</dbReference>
<feature type="signal peptide" evidence="6">
    <location>
        <begin position="1"/>
        <end position="25"/>
    </location>
</feature>
<keyword evidence="4" id="KW-0410">Iron transport</keyword>
<keyword evidence="5 6" id="KW-0732">Signal</keyword>
<name>A0A286GDB8_9PROT</name>
<dbReference type="GO" id="GO:1901678">
    <property type="term" value="P:iron coordination entity transport"/>
    <property type="evidence" value="ECO:0007669"/>
    <property type="project" value="UniProtKB-ARBA"/>
</dbReference>
<protein>
    <submittedName>
        <fullName evidence="8">Iron complex transport system substrate-binding protein</fullName>
    </submittedName>
</protein>
<dbReference type="InterPro" id="IPR002491">
    <property type="entry name" value="ABC_transptr_periplasmic_BD"/>
</dbReference>
<dbReference type="GO" id="GO:0030288">
    <property type="term" value="C:outer membrane-bounded periplasmic space"/>
    <property type="evidence" value="ECO:0007669"/>
    <property type="project" value="TreeGrafter"/>
</dbReference>
<comment type="similarity">
    <text evidence="2">Belongs to the bacterial solute-binding protein 8 family.</text>
</comment>
<gene>
    <name evidence="8" type="ORF">SAMN05421508_10391</name>
</gene>